<dbReference type="AlphaFoldDB" id="A0A8S9N1Q4"/>
<evidence type="ECO:0000313" key="3">
    <source>
        <dbReference type="Proteomes" id="UP000712600"/>
    </source>
</evidence>
<organism evidence="2 3">
    <name type="scientific">Brassica cretica</name>
    <name type="common">Mustard</name>
    <dbReference type="NCBI Taxonomy" id="69181"/>
    <lineage>
        <taxon>Eukaryota</taxon>
        <taxon>Viridiplantae</taxon>
        <taxon>Streptophyta</taxon>
        <taxon>Embryophyta</taxon>
        <taxon>Tracheophyta</taxon>
        <taxon>Spermatophyta</taxon>
        <taxon>Magnoliopsida</taxon>
        <taxon>eudicotyledons</taxon>
        <taxon>Gunneridae</taxon>
        <taxon>Pentapetalae</taxon>
        <taxon>rosids</taxon>
        <taxon>malvids</taxon>
        <taxon>Brassicales</taxon>
        <taxon>Brassicaceae</taxon>
        <taxon>Brassiceae</taxon>
        <taxon>Brassica</taxon>
    </lineage>
</organism>
<feature type="region of interest" description="Disordered" evidence="1">
    <location>
        <begin position="70"/>
        <end position="104"/>
    </location>
</feature>
<gene>
    <name evidence="2" type="ORF">F2Q69_00053724</name>
</gene>
<feature type="compositionally biased region" description="Low complexity" evidence="1">
    <location>
        <begin position="80"/>
        <end position="92"/>
    </location>
</feature>
<accession>A0A8S9N1Q4</accession>
<sequence>MLPRKLQRHRATPLAERPKPTTNVPMYTNHRPTDPVSGKIIELPPISLDDALYRASYFATHEEEVAALKKQYSANKNNATKKPATPKEPTTKGQHSYAINDSPQKSSTYYLSKYCSFHDRKGHSTEECRAALCNQNENKKTTEEAGEEEEEPVTPKSN</sequence>
<protein>
    <submittedName>
        <fullName evidence="2">Uncharacterized protein</fullName>
    </submittedName>
</protein>
<feature type="region of interest" description="Disordered" evidence="1">
    <location>
        <begin position="136"/>
        <end position="158"/>
    </location>
</feature>
<comment type="caution">
    <text evidence="2">The sequence shown here is derived from an EMBL/GenBank/DDBJ whole genome shotgun (WGS) entry which is preliminary data.</text>
</comment>
<feature type="compositionally biased region" description="Basic residues" evidence="1">
    <location>
        <begin position="1"/>
        <end position="11"/>
    </location>
</feature>
<name>A0A8S9N1Q4_BRACR</name>
<dbReference type="Proteomes" id="UP000712600">
    <property type="component" value="Unassembled WGS sequence"/>
</dbReference>
<proteinExistence type="predicted"/>
<feature type="compositionally biased region" description="Polar residues" evidence="1">
    <location>
        <begin position="93"/>
        <end position="104"/>
    </location>
</feature>
<reference evidence="2" key="1">
    <citation type="submission" date="2019-12" db="EMBL/GenBank/DDBJ databases">
        <title>Genome sequencing and annotation of Brassica cretica.</title>
        <authorList>
            <person name="Studholme D.J."/>
            <person name="Sarris P."/>
        </authorList>
    </citation>
    <scope>NUCLEOTIDE SEQUENCE</scope>
    <source>
        <strain evidence="2">PFS-109/04</strain>
        <tissue evidence="2">Leaf</tissue>
    </source>
</reference>
<dbReference type="EMBL" id="QGKX02002183">
    <property type="protein sequence ID" value="KAF3489236.1"/>
    <property type="molecule type" value="Genomic_DNA"/>
</dbReference>
<evidence type="ECO:0000256" key="1">
    <source>
        <dbReference type="SAM" id="MobiDB-lite"/>
    </source>
</evidence>
<feature type="region of interest" description="Disordered" evidence="1">
    <location>
        <begin position="1"/>
        <end position="38"/>
    </location>
</feature>
<evidence type="ECO:0000313" key="2">
    <source>
        <dbReference type="EMBL" id="KAF3489236.1"/>
    </source>
</evidence>